<keyword evidence="2" id="KW-1185">Reference proteome</keyword>
<dbReference type="Gene3D" id="3.10.129.10">
    <property type="entry name" value="Hotdog Thioesterase"/>
    <property type="match status" value="1"/>
</dbReference>
<accession>A0ABX0H2M2</accession>
<evidence type="ECO:0000313" key="1">
    <source>
        <dbReference type="EMBL" id="NHC16049.1"/>
    </source>
</evidence>
<feature type="non-terminal residue" evidence="1">
    <location>
        <position position="84"/>
    </location>
</feature>
<comment type="caution">
    <text evidence="1">The sequence shown here is derived from an EMBL/GenBank/DDBJ whole genome shotgun (WGS) entry which is preliminary data.</text>
</comment>
<reference evidence="1 2" key="1">
    <citation type="submission" date="2020-03" db="EMBL/GenBank/DDBJ databases">
        <title>Two novel Motilibacter sp.</title>
        <authorList>
            <person name="Liu S."/>
        </authorList>
    </citation>
    <scope>NUCLEOTIDE SEQUENCE [LARGE SCALE GENOMIC DNA]</scope>
    <source>
        <strain evidence="1 2">E257</strain>
    </source>
</reference>
<gene>
    <name evidence="1" type="ORF">G9H71_19880</name>
</gene>
<sequence>MREYADIRAVLPHRHPVLLVDRVVELKEFASIVTLKAVSGSEPCYAQMDEGLPASAYAYPGSLLLESFGQSGALLWLESLRSRG</sequence>
<name>A0ABX0H2M2_9ACTN</name>
<dbReference type="SUPFAM" id="SSF54637">
    <property type="entry name" value="Thioesterase/thiol ester dehydrase-isomerase"/>
    <property type="match status" value="1"/>
</dbReference>
<dbReference type="RefSeq" id="WP_269204766.1">
    <property type="nucleotide sequence ID" value="NZ_JAANNP010000084.1"/>
</dbReference>
<dbReference type="EMBL" id="JAANNP010000084">
    <property type="protein sequence ID" value="NHC16049.1"/>
    <property type="molecule type" value="Genomic_DNA"/>
</dbReference>
<dbReference type="InterPro" id="IPR029069">
    <property type="entry name" value="HotDog_dom_sf"/>
</dbReference>
<proteinExistence type="predicted"/>
<organism evidence="1 2">
    <name type="scientific">Motilibacter deserti</name>
    <dbReference type="NCBI Taxonomy" id="2714956"/>
    <lineage>
        <taxon>Bacteria</taxon>
        <taxon>Bacillati</taxon>
        <taxon>Actinomycetota</taxon>
        <taxon>Actinomycetes</taxon>
        <taxon>Motilibacterales</taxon>
        <taxon>Motilibacteraceae</taxon>
        <taxon>Motilibacter</taxon>
    </lineage>
</organism>
<protein>
    <submittedName>
        <fullName evidence="1">Beta-hydroxyacyl-ACP dehydratase</fullName>
    </submittedName>
</protein>
<dbReference type="Proteomes" id="UP000800981">
    <property type="component" value="Unassembled WGS sequence"/>
</dbReference>
<evidence type="ECO:0000313" key="2">
    <source>
        <dbReference type="Proteomes" id="UP000800981"/>
    </source>
</evidence>